<feature type="transmembrane region" description="Helical" evidence="6">
    <location>
        <begin position="6"/>
        <end position="24"/>
    </location>
</feature>
<feature type="transmembrane region" description="Helical" evidence="6">
    <location>
        <begin position="219"/>
        <end position="240"/>
    </location>
</feature>
<keyword evidence="5 6" id="KW-0472">Membrane</keyword>
<dbReference type="Proteomes" id="UP000184035">
    <property type="component" value="Unassembled WGS sequence"/>
</dbReference>
<evidence type="ECO:0000256" key="6">
    <source>
        <dbReference type="SAM" id="Phobius"/>
    </source>
</evidence>
<evidence type="ECO:0000256" key="2">
    <source>
        <dbReference type="ARBA" id="ARBA00007375"/>
    </source>
</evidence>
<feature type="transmembrane region" description="Helical" evidence="6">
    <location>
        <begin position="45"/>
        <end position="66"/>
    </location>
</feature>
<dbReference type="RefSeq" id="WP_072896981.1">
    <property type="nucleotide sequence ID" value="NZ_FQVM01000023.1"/>
</dbReference>
<dbReference type="InterPro" id="IPR012506">
    <property type="entry name" value="TMEM86B-like"/>
</dbReference>
<gene>
    <name evidence="7" type="ORF">SAMN05443638_1238</name>
</gene>
<evidence type="ECO:0000313" key="7">
    <source>
        <dbReference type="EMBL" id="SHE99552.1"/>
    </source>
</evidence>
<keyword evidence="8" id="KW-1185">Reference proteome</keyword>
<keyword evidence="3 6" id="KW-0812">Transmembrane</keyword>
<feature type="transmembrane region" description="Helical" evidence="6">
    <location>
        <begin position="126"/>
        <end position="149"/>
    </location>
</feature>
<feature type="transmembrane region" description="Helical" evidence="6">
    <location>
        <begin position="161"/>
        <end position="181"/>
    </location>
</feature>
<dbReference type="PANTHER" id="PTHR31885">
    <property type="entry name" value="GH04784P"/>
    <property type="match status" value="1"/>
</dbReference>
<accession>A0A1M4Y260</accession>
<feature type="transmembrane region" description="Helical" evidence="6">
    <location>
        <begin position="103"/>
        <end position="120"/>
    </location>
</feature>
<dbReference type="GO" id="GO:0016787">
    <property type="term" value="F:hydrolase activity"/>
    <property type="evidence" value="ECO:0007669"/>
    <property type="project" value="TreeGrafter"/>
</dbReference>
<proteinExistence type="inferred from homology"/>
<dbReference type="PANTHER" id="PTHR31885:SF6">
    <property type="entry name" value="GH04784P"/>
    <property type="match status" value="1"/>
</dbReference>
<keyword evidence="4 6" id="KW-1133">Transmembrane helix</keyword>
<feature type="transmembrane region" description="Helical" evidence="6">
    <location>
        <begin position="187"/>
        <end position="207"/>
    </location>
</feature>
<organism evidence="7 8">
    <name type="scientific">Clostridium fallax</name>
    <dbReference type="NCBI Taxonomy" id="1533"/>
    <lineage>
        <taxon>Bacteria</taxon>
        <taxon>Bacillati</taxon>
        <taxon>Bacillota</taxon>
        <taxon>Clostridia</taxon>
        <taxon>Eubacteriales</taxon>
        <taxon>Clostridiaceae</taxon>
        <taxon>Clostridium</taxon>
    </lineage>
</organism>
<dbReference type="STRING" id="1533.SAMN05443638_1238"/>
<evidence type="ECO:0000313" key="8">
    <source>
        <dbReference type="Proteomes" id="UP000184035"/>
    </source>
</evidence>
<feature type="transmembrane region" description="Helical" evidence="6">
    <location>
        <begin position="72"/>
        <end position="91"/>
    </location>
</feature>
<reference evidence="7 8" key="1">
    <citation type="submission" date="2016-11" db="EMBL/GenBank/DDBJ databases">
        <authorList>
            <person name="Jaros S."/>
            <person name="Januszkiewicz K."/>
            <person name="Wedrychowicz H."/>
        </authorList>
    </citation>
    <scope>NUCLEOTIDE SEQUENCE [LARGE SCALE GENOMIC DNA]</scope>
    <source>
        <strain evidence="7 8">DSM 2631</strain>
    </source>
</reference>
<evidence type="ECO:0000256" key="5">
    <source>
        <dbReference type="ARBA" id="ARBA00023136"/>
    </source>
</evidence>
<dbReference type="AlphaFoldDB" id="A0A1M4Y260"/>
<evidence type="ECO:0000256" key="3">
    <source>
        <dbReference type="ARBA" id="ARBA00022692"/>
    </source>
</evidence>
<dbReference type="Pfam" id="PF07947">
    <property type="entry name" value="YhhN"/>
    <property type="match status" value="1"/>
</dbReference>
<protein>
    <submittedName>
        <fullName evidence="7">YhhN-like protein</fullName>
    </submittedName>
</protein>
<sequence length="241" mass="27473">MGILKGAMVVIILIQVITFIIGIIESLKKAPEERENRRLTVPIKAVLSLSFVSIAFLGFVFGQGMVRQYYSFILPGMVAAFFGDLTMAYYFKFKNNIVSGMKIFSITHLFYILAYLKIIKDIDREIVPYVFFGGLIFITTIYVFWKIYIEKSTKFNNTFKASILYGAWIIVMATTALLLYLSARGQWIVTFLGAIMFMVSDGLIAYFYILKQKLKAADLWIWITYVLAQMAIINSGIIALL</sequence>
<comment type="subcellular location">
    <subcellularLocation>
        <location evidence="1">Membrane</location>
        <topology evidence="1">Multi-pass membrane protein</topology>
    </subcellularLocation>
</comment>
<dbReference type="OrthoDB" id="153043at2"/>
<comment type="similarity">
    <text evidence="2">Belongs to the TMEM86 family.</text>
</comment>
<dbReference type="GO" id="GO:0016020">
    <property type="term" value="C:membrane"/>
    <property type="evidence" value="ECO:0007669"/>
    <property type="project" value="UniProtKB-SubCell"/>
</dbReference>
<evidence type="ECO:0000256" key="4">
    <source>
        <dbReference type="ARBA" id="ARBA00022989"/>
    </source>
</evidence>
<dbReference type="EMBL" id="FQVM01000023">
    <property type="protein sequence ID" value="SHE99552.1"/>
    <property type="molecule type" value="Genomic_DNA"/>
</dbReference>
<name>A0A1M4Y260_9CLOT</name>
<evidence type="ECO:0000256" key="1">
    <source>
        <dbReference type="ARBA" id="ARBA00004141"/>
    </source>
</evidence>